<dbReference type="PROSITE" id="PS51846">
    <property type="entry name" value="CNNM"/>
    <property type="match status" value="1"/>
</dbReference>
<dbReference type="Pfam" id="PF01595">
    <property type="entry name" value="CNNM"/>
    <property type="match status" value="1"/>
</dbReference>
<evidence type="ECO:0000256" key="2">
    <source>
        <dbReference type="ARBA" id="ARBA00022475"/>
    </source>
</evidence>
<evidence type="ECO:0000256" key="1">
    <source>
        <dbReference type="ARBA" id="ARBA00004651"/>
    </source>
</evidence>
<feature type="domain" description="CBS" evidence="10">
    <location>
        <begin position="293"/>
        <end position="354"/>
    </location>
</feature>
<dbReference type="Proteomes" id="UP000192411">
    <property type="component" value="Unassembled WGS sequence"/>
</dbReference>
<dbReference type="eggNOG" id="COG1253">
    <property type="taxonomic scope" value="Bacteria"/>
</dbReference>
<evidence type="ECO:0000256" key="3">
    <source>
        <dbReference type="ARBA" id="ARBA00022692"/>
    </source>
</evidence>
<comment type="caution">
    <text evidence="12">The sequence shown here is derived from an EMBL/GenBank/DDBJ whole genome shotgun (WGS) entry which is preliminary data.</text>
</comment>
<keyword evidence="4" id="KW-0677">Repeat</keyword>
<evidence type="ECO:0000256" key="5">
    <source>
        <dbReference type="ARBA" id="ARBA00022989"/>
    </source>
</evidence>
<sequence>MGGDIFGVLLTFLLLGANAFFVASEFALISARRDRLEALAEQGKKSAVTVIRAGENLSLMLAGAQLGITICSILLGRVGEPAVAHLLEKPFGLVGIPDTVLHTVSFFVALAIVVTLHVLLGEMVPKNIAIAGPESSAMLLIPVYLVYIRLARPFIAFYNWCANTTLRSFGVEPKDELDVAVSTVELSEMIAESRSEGLLDQEEHGRLTRALQIRDRVANDVAMPLSKIRAVPVARAGFGPTLGAIEEALAETGYSRFPVSDPAGDYVGYLHIKDVLPLVHDPSNEQEVLDASMVRPLPRVPASMSLPDALSRLRRDNAHLALVTAPDGSVSAMVALEDLVEDLVGTVRDGTHRV</sequence>
<protein>
    <recommendedName>
        <fullName evidence="14">CNNM transmembrane domain-containing protein</fullName>
    </recommendedName>
</protein>
<evidence type="ECO:0000259" key="10">
    <source>
        <dbReference type="PROSITE" id="PS51371"/>
    </source>
</evidence>
<feature type="domain" description="CNNM transmembrane" evidence="11">
    <location>
        <begin position="1"/>
        <end position="203"/>
    </location>
</feature>
<dbReference type="OrthoDB" id="110231at2"/>
<keyword evidence="13" id="KW-1185">Reference proteome</keyword>
<dbReference type="EMBL" id="MVIM01000010">
    <property type="protein sequence ID" value="ORB63724.1"/>
    <property type="molecule type" value="Genomic_DNA"/>
</dbReference>
<dbReference type="SUPFAM" id="SSF54631">
    <property type="entry name" value="CBS-domain pair"/>
    <property type="match status" value="1"/>
</dbReference>
<dbReference type="CDD" id="cd04590">
    <property type="entry name" value="CBS_pair_CorC_HlyC_assoc"/>
    <property type="match status" value="1"/>
</dbReference>
<dbReference type="InterPro" id="IPR000644">
    <property type="entry name" value="CBS_dom"/>
</dbReference>
<dbReference type="STRING" id="75922.BST47_19365"/>
<dbReference type="InterPro" id="IPR046342">
    <property type="entry name" value="CBS_dom_sf"/>
</dbReference>
<feature type="transmembrane region" description="Helical" evidence="9">
    <location>
        <begin position="99"/>
        <end position="120"/>
    </location>
</feature>
<evidence type="ECO:0000313" key="13">
    <source>
        <dbReference type="Proteomes" id="UP000192411"/>
    </source>
</evidence>
<dbReference type="RefSeq" id="WP_083127256.1">
    <property type="nucleotide sequence ID" value="NZ_MVIM01000010.1"/>
</dbReference>
<dbReference type="InterPro" id="IPR051676">
    <property type="entry name" value="UPF0053_domain"/>
</dbReference>
<proteinExistence type="predicted"/>
<feature type="transmembrane region" description="Helical" evidence="9">
    <location>
        <begin position="127"/>
        <end position="147"/>
    </location>
</feature>
<dbReference type="InterPro" id="IPR002550">
    <property type="entry name" value="CNNM"/>
</dbReference>
<evidence type="ECO:0000256" key="4">
    <source>
        <dbReference type="ARBA" id="ARBA00022737"/>
    </source>
</evidence>
<evidence type="ECO:0000259" key="11">
    <source>
        <dbReference type="PROSITE" id="PS51846"/>
    </source>
</evidence>
<accession>A0A1X0JLM2</accession>
<keyword evidence="7" id="KW-0129">CBS domain</keyword>
<dbReference type="PANTHER" id="PTHR43099:SF5">
    <property type="entry name" value="HLYC_CORC FAMILY TRANSPORTER"/>
    <property type="match status" value="1"/>
</dbReference>
<evidence type="ECO:0000256" key="9">
    <source>
        <dbReference type="SAM" id="Phobius"/>
    </source>
</evidence>
<name>A0A1X0JLM2_9MYCO</name>
<dbReference type="PROSITE" id="PS51371">
    <property type="entry name" value="CBS"/>
    <property type="match status" value="2"/>
</dbReference>
<dbReference type="Pfam" id="PF00571">
    <property type="entry name" value="CBS"/>
    <property type="match status" value="2"/>
</dbReference>
<evidence type="ECO:0000256" key="8">
    <source>
        <dbReference type="PROSITE-ProRule" id="PRU01193"/>
    </source>
</evidence>
<evidence type="ECO:0000313" key="12">
    <source>
        <dbReference type="EMBL" id="ORB63724.1"/>
    </source>
</evidence>
<keyword evidence="5 8" id="KW-1133">Transmembrane helix</keyword>
<dbReference type="GO" id="GO:0005886">
    <property type="term" value="C:plasma membrane"/>
    <property type="evidence" value="ECO:0007669"/>
    <property type="project" value="UniProtKB-SubCell"/>
</dbReference>
<dbReference type="InterPro" id="IPR044751">
    <property type="entry name" value="Ion_transp-like_CBS"/>
</dbReference>
<dbReference type="AlphaFoldDB" id="A0A1X0JLM2"/>
<evidence type="ECO:0000256" key="6">
    <source>
        <dbReference type="ARBA" id="ARBA00023136"/>
    </source>
</evidence>
<evidence type="ECO:0000256" key="7">
    <source>
        <dbReference type="PROSITE-ProRule" id="PRU00703"/>
    </source>
</evidence>
<keyword evidence="6 8" id="KW-0472">Membrane</keyword>
<feature type="domain" description="CBS" evidence="10">
    <location>
        <begin position="225"/>
        <end position="287"/>
    </location>
</feature>
<dbReference type="PANTHER" id="PTHR43099">
    <property type="entry name" value="UPF0053 PROTEIN YRKA"/>
    <property type="match status" value="1"/>
</dbReference>
<evidence type="ECO:0008006" key="14">
    <source>
        <dbReference type="Google" id="ProtNLM"/>
    </source>
</evidence>
<organism evidence="12 13">
    <name type="scientific">Mycolicibacterium tusciae</name>
    <dbReference type="NCBI Taxonomy" id="75922"/>
    <lineage>
        <taxon>Bacteria</taxon>
        <taxon>Bacillati</taxon>
        <taxon>Actinomycetota</taxon>
        <taxon>Actinomycetes</taxon>
        <taxon>Mycobacteriales</taxon>
        <taxon>Mycobacteriaceae</taxon>
        <taxon>Mycolicibacterium</taxon>
    </lineage>
</organism>
<reference evidence="12 13" key="1">
    <citation type="submission" date="2017-02" db="EMBL/GenBank/DDBJ databases">
        <title>The new phylogeny of genus Mycobacterium.</title>
        <authorList>
            <person name="Tortoli E."/>
            <person name="Trovato A."/>
            <person name="Cirillo D.M."/>
        </authorList>
    </citation>
    <scope>NUCLEOTIDE SEQUENCE [LARGE SCALE GENOMIC DNA]</scope>
    <source>
        <strain evidence="12 13">DSM 44338</strain>
    </source>
</reference>
<dbReference type="Gene3D" id="3.10.580.10">
    <property type="entry name" value="CBS-domain"/>
    <property type="match status" value="1"/>
</dbReference>
<feature type="transmembrane region" description="Helical" evidence="9">
    <location>
        <begin position="59"/>
        <end position="79"/>
    </location>
</feature>
<keyword evidence="3 8" id="KW-0812">Transmembrane</keyword>
<keyword evidence="2" id="KW-1003">Cell membrane</keyword>
<feature type="transmembrane region" description="Helical" evidence="9">
    <location>
        <begin position="6"/>
        <end position="29"/>
    </location>
</feature>
<gene>
    <name evidence="12" type="ORF">BST47_19365</name>
</gene>
<comment type="subcellular location">
    <subcellularLocation>
        <location evidence="1">Cell membrane</location>
        <topology evidence="1">Multi-pass membrane protein</topology>
    </subcellularLocation>
</comment>